<dbReference type="PROSITE" id="PS50850">
    <property type="entry name" value="MFS"/>
    <property type="match status" value="1"/>
</dbReference>
<evidence type="ECO:0000256" key="4">
    <source>
        <dbReference type="ARBA" id="ARBA00023136"/>
    </source>
</evidence>
<dbReference type="GO" id="GO:0022857">
    <property type="term" value="F:transmembrane transporter activity"/>
    <property type="evidence" value="ECO:0007669"/>
    <property type="project" value="InterPro"/>
</dbReference>
<evidence type="ECO:0000313" key="7">
    <source>
        <dbReference type="EMBL" id="SLM92137.1"/>
    </source>
</evidence>
<evidence type="ECO:0000313" key="8">
    <source>
        <dbReference type="Proteomes" id="UP000196581"/>
    </source>
</evidence>
<evidence type="ECO:0000256" key="3">
    <source>
        <dbReference type="ARBA" id="ARBA00022989"/>
    </source>
</evidence>
<dbReference type="AlphaFoldDB" id="A0A1X6X0Z3"/>
<feature type="transmembrane region" description="Helical" evidence="5">
    <location>
        <begin position="78"/>
        <end position="104"/>
    </location>
</feature>
<gene>
    <name evidence="7" type="ORF">FM105_02980</name>
</gene>
<reference evidence="8" key="1">
    <citation type="submission" date="2017-02" db="EMBL/GenBank/DDBJ databases">
        <authorList>
            <person name="Dridi B."/>
        </authorList>
    </citation>
    <scope>NUCLEOTIDE SEQUENCE [LARGE SCALE GENOMIC DNA]</scope>
    <source>
        <strain evidence="8">B Co 03.10</strain>
    </source>
</reference>
<accession>A0A1X6X0Z3</accession>
<keyword evidence="4 5" id="KW-0472">Membrane</keyword>
<feature type="transmembrane region" description="Helical" evidence="5">
    <location>
        <begin position="124"/>
        <end position="146"/>
    </location>
</feature>
<dbReference type="RefSeq" id="WP_179207040.1">
    <property type="nucleotide sequence ID" value="NZ_FWFF01000003.1"/>
</dbReference>
<feature type="transmembrane region" description="Helical" evidence="5">
    <location>
        <begin position="153"/>
        <end position="172"/>
    </location>
</feature>
<keyword evidence="8" id="KW-1185">Reference proteome</keyword>
<evidence type="ECO:0000256" key="2">
    <source>
        <dbReference type="ARBA" id="ARBA00022692"/>
    </source>
</evidence>
<keyword evidence="3 5" id="KW-1133">Transmembrane helix</keyword>
<dbReference type="InterPro" id="IPR036259">
    <property type="entry name" value="MFS_trans_sf"/>
</dbReference>
<name>A0A1X6X0Z3_9MICO</name>
<protein>
    <submittedName>
        <fullName evidence="7">Putative membrane transport protein</fullName>
    </submittedName>
</protein>
<evidence type="ECO:0000256" key="5">
    <source>
        <dbReference type="SAM" id="Phobius"/>
    </source>
</evidence>
<dbReference type="Proteomes" id="UP000196581">
    <property type="component" value="Unassembled WGS sequence"/>
</dbReference>
<keyword evidence="2 5" id="KW-0812">Transmembrane</keyword>
<feature type="transmembrane region" description="Helical" evidence="5">
    <location>
        <begin position="38"/>
        <end position="57"/>
    </location>
</feature>
<feature type="domain" description="Major facilitator superfamily (MFS) profile" evidence="6">
    <location>
        <begin position="1"/>
        <end position="182"/>
    </location>
</feature>
<evidence type="ECO:0000256" key="1">
    <source>
        <dbReference type="ARBA" id="ARBA00004651"/>
    </source>
</evidence>
<dbReference type="GO" id="GO:0005886">
    <property type="term" value="C:plasma membrane"/>
    <property type="evidence" value="ECO:0007669"/>
    <property type="project" value="UniProtKB-SubCell"/>
</dbReference>
<dbReference type="Gene3D" id="1.20.1250.20">
    <property type="entry name" value="MFS general substrate transporter like domains"/>
    <property type="match status" value="1"/>
</dbReference>
<dbReference type="InterPro" id="IPR020846">
    <property type="entry name" value="MFS_dom"/>
</dbReference>
<comment type="subcellular location">
    <subcellularLocation>
        <location evidence="1">Cell membrane</location>
        <topology evidence="1">Multi-pass membrane protein</topology>
    </subcellularLocation>
</comment>
<sequence>MLVVIGLAFVEGAVVLGVLTLLAPALQSQGVGAGGPGLAIAAYGVAVVVASRMVRVVSRRLPMPGLMAIGGLAAEGGYALLAVHLSIATVIVTALLLGVTWSFLHSSLQTWVTGVLPSARGTVVALFAGCLFAGSAVGASAGGAAANSQQWGLLFGATAAVALLVTIAAVASRRAYESRSVG</sequence>
<dbReference type="EMBL" id="FWFF01000003">
    <property type="protein sequence ID" value="SLM92137.1"/>
    <property type="molecule type" value="Genomic_DNA"/>
</dbReference>
<evidence type="ECO:0000259" key="6">
    <source>
        <dbReference type="PROSITE" id="PS50850"/>
    </source>
</evidence>
<organism evidence="7 8">
    <name type="scientific">Brevibacterium yomogidense</name>
    <dbReference type="NCBI Taxonomy" id="946573"/>
    <lineage>
        <taxon>Bacteria</taxon>
        <taxon>Bacillati</taxon>
        <taxon>Actinomycetota</taxon>
        <taxon>Actinomycetes</taxon>
        <taxon>Micrococcales</taxon>
        <taxon>Brevibacteriaceae</taxon>
        <taxon>Brevibacterium</taxon>
    </lineage>
</organism>
<dbReference type="SUPFAM" id="SSF103473">
    <property type="entry name" value="MFS general substrate transporter"/>
    <property type="match status" value="1"/>
</dbReference>
<proteinExistence type="predicted"/>